<dbReference type="AlphaFoldDB" id="A0A8T9MUI4"/>
<gene>
    <name evidence="1" type="ORF">LVJ77_03580</name>
</gene>
<dbReference type="Pfam" id="PF18977">
    <property type="entry name" value="DUF5713"/>
    <property type="match status" value="1"/>
</dbReference>
<dbReference type="InterPro" id="IPR043767">
    <property type="entry name" value="DUF5713"/>
</dbReference>
<dbReference type="EMBL" id="CP091521">
    <property type="protein sequence ID" value="UOP05297.1"/>
    <property type="molecule type" value="Genomic_DNA"/>
</dbReference>
<proteinExistence type="predicted"/>
<evidence type="ECO:0000313" key="1">
    <source>
        <dbReference type="EMBL" id="UOP05297.1"/>
    </source>
</evidence>
<sequence length="113" mass="13096">MAIQNPDIRLNEWLSEMYEDDYYPNFLVDKCKAVFETVCGRIESERPENLDALYAITHAATEQLNDLQDEFEENDSEIETVARDCLGVTMYVIAKTYGFDDADSEELIAPRDW</sequence>
<organism evidence="1 2">
    <name type="scientific">Conchiformibius kuhniae</name>
    <dbReference type="NCBI Taxonomy" id="211502"/>
    <lineage>
        <taxon>Bacteria</taxon>
        <taxon>Pseudomonadati</taxon>
        <taxon>Pseudomonadota</taxon>
        <taxon>Betaproteobacteria</taxon>
        <taxon>Neisseriales</taxon>
        <taxon>Neisseriaceae</taxon>
        <taxon>Conchiformibius</taxon>
    </lineage>
</organism>
<evidence type="ECO:0000313" key="2">
    <source>
        <dbReference type="Proteomes" id="UP000831534"/>
    </source>
</evidence>
<protein>
    <submittedName>
        <fullName evidence="1">DUF5713 family protein</fullName>
    </submittedName>
</protein>
<dbReference type="Proteomes" id="UP000831534">
    <property type="component" value="Chromosome"/>
</dbReference>
<reference evidence="1" key="2">
    <citation type="submission" date="2024-09" db="EMBL/GenBank/DDBJ databases">
        <authorList>
            <person name="Veyrier F.J."/>
        </authorList>
    </citation>
    <scope>NUCLEOTIDE SEQUENCE</scope>
    <source>
        <strain evidence="1">17694</strain>
    </source>
</reference>
<dbReference type="KEGG" id="ckh:LVJ77_03580"/>
<accession>A0A8T9MUI4</accession>
<reference evidence="1" key="1">
    <citation type="journal article" date="2022" name="Res Sq">
        <title>Evolution of multicellular longitudinally dividing oral cavity symbionts (Neisseriaceae).</title>
        <authorList>
            <person name="Nyongesa S."/>
            <person name="Weber P."/>
            <person name="Bernet E."/>
            <person name="Pullido F."/>
            <person name="Nieckarz M."/>
            <person name="Delaby M."/>
            <person name="Nieves C."/>
            <person name="Viehboeck T."/>
            <person name="Krause N."/>
            <person name="Rivera-Millot A."/>
            <person name="Nakamura A."/>
            <person name="Vischer N."/>
            <person name="VanNieuwenhze M."/>
            <person name="Brun Y."/>
            <person name="Cava F."/>
            <person name="Bulgheresi S."/>
            <person name="Veyrier F."/>
        </authorList>
    </citation>
    <scope>NUCLEOTIDE SEQUENCE</scope>
    <source>
        <strain evidence="1">17694</strain>
    </source>
</reference>
<keyword evidence="2" id="KW-1185">Reference proteome</keyword>
<name>A0A8T9MUI4_9NEIS</name>
<dbReference type="RefSeq" id="WP_027008609.1">
    <property type="nucleotide sequence ID" value="NZ_CP091521.1"/>
</dbReference>